<name>A0A0V1CHF8_TRIPS</name>
<feature type="non-terminal residue" evidence="1">
    <location>
        <position position="1"/>
    </location>
</feature>
<dbReference type="AlphaFoldDB" id="A0A0V1CHF8"/>
<gene>
    <name evidence="1" type="ORF">T4A_10976</name>
</gene>
<comment type="caution">
    <text evidence="1">The sequence shown here is derived from an EMBL/GenBank/DDBJ whole genome shotgun (WGS) entry which is preliminary data.</text>
</comment>
<dbReference type="EMBL" id="JYDR01003886">
    <property type="protein sequence ID" value="KRY48713.1"/>
    <property type="molecule type" value="Genomic_DNA"/>
</dbReference>
<dbReference type="Proteomes" id="UP000054632">
    <property type="component" value="Unassembled WGS sequence"/>
</dbReference>
<organism evidence="1 2">
    <name type="scientific">Trichinella pseudospiralis</name>
    <name type="common">Parasitic roundworm</name>
    <dbReference type="NCBI Taxonomy" id="6337"/>
    <lineage>
        <taxon>Eukaryota</taxon>
        <taxon>Metazoa</taxon>
        <taxon>Ecdysozoa</taxon>
        <taxon>Nematoda</taxon>
        <taxon>Enoplea</taxon>
        <taxon>Dorylaimia</taxon>
        <taxon>Trichinellida</taxon>
        <taxon>Trichinellidae</taxon>
        <taxon>Trichinella</taxon>
    </lineage>
</organism>
<proteinExistence type="predicted"/>
<sequence length="31" mass="3639">LITTPIKRGIDFTRGKQIRTIYIMVIRQGYS</sequence>
<protein>
    <submittedName>
        <fullName evidence="1">Uncharacterized protein</fullName>
    </submittedName>
</protein>
<evidence type="ECO:0000313" key="2">
    <source>
        <dbReference type="Proteomes" id="UP000054632"/>
    </source>
</evidence>
<evidence type="ECO:0000313" key="1">
    <source>
        <dbReference type="EMBL" id="KRY48713.1"/>
    </source>
</evidence>
<accession>A0A0V1CHF8</accession>
<reference evidence="1 2" key="1">
    <citation type="submission" date="2015-01" db="EMBL/GenBank/DDBJ databases">
        <title>Evolution of Trichinella species and genotypes.</title>
        <authorList>
            <person name="Korhonen P.K."/>
            <person name="Edoardo P."/>
            <person name="Giuseppe L.R."/>
            <person name="Gasser R.B."/>
        </authorList>
    </citation>
    <scope>NUCLEOTIDE SEQUENCE [LARGE SCALE GENOMIC DNA]</scope>
    <source>
        <strain evidence="1">ISS13</strain>
    </source>
</reference>